<sequence>MEQIEYRPLELSDVEISNIVTLLKKCFPKSAKFSNDYLKWLYVDNPNGRAIGFNAYINQELVGHYSCIPMLASVSGESQKGLLSLNTATHPNHQGKGLFRKLANETYKLAKDIDYKFVCGVANSRSSLLFVKLLKFQHVAPLEVKLSFGSVLDVENLKNVDDFAEFSTQWDSKTLEWRMSNPVNVCRVGLKMVAQLESSQTRNTPLSSMMVLLCSAMIQMQTMHLNH</sequence>
<keyword evidence="1" id="KW-0808">Transferase</keyword>
<dbReference type="SUPFAM" id="SSF55729">
    <property type="entry name" value="Acyl-CoA N-acyltransferases (Nat)"/>
    <property type="match status" value="1"/>
</dbReference>
<dbReference type="GO" id="GO:0016740">
    <property type="term" value="F:transferase activity"/>
    <property type="evidence" value="ECO:0007669"/>
    <property type="project" value="UniProtKB-KW"/>
</dbReference>
<organism evidence="1">
    <name type="scientific">Vibrio cholerae</name>
    <dbReference type="NCBI Taxonomy" id="666"/>
    <lineage>
        <taxon>Bacteria</taxon>
        <taxon>Pseudomonadati</taxon>
        <taxon>Pseudomonadota</taxon>
        <taxon>Gammaproteobacteria</taxon>
        <taxon>Vibrionales</taxon>
        <taxon>Vibrionaceae</taxon>
        <taxon>Vibrio</taxon>
    </lineage>
</organism>
<dbReference type="Gene3D" id="3.40.630.30">
    <property type="match status" value="1"/>
</dbReference>
<reference evidence="1" key="1">
    <citation type="journal article" date="2007" name="BMC Microbiol.">
        <title>The capsule polysaccharide structure and biogenesis for non-O1 Vibrio cholerae NRT36S: genes are embedded in the LPS region.</title>
        <authorList>
            <person name="Chen Y."/>
            <person name="Bystricky P."/>
            <person name="Adeyeye J."/>
            <person name="Panigrahi P."/>
            <person name="Ali A."/>
            <person name="Johnson J.A."/>
            <person name="Bush C.A."/>
            <person name="Morris J.G.Jr."/>
            <person name="Stine O.C."/>
        </authorList>
    </citation>
    <scope>NUCLEOTIDE SEQUENCE</scope>
    <source>
        <strain evidence="1">NRT36S</strain>
    </source>
</reference>
<accession>Q06BB8</accession>
<dbReference type="Pfam" id="PF13527">
    <property type="entry name" value="Acetyltransf_9"/>
    <property type="match status" value="1"/>
</dbReference>
<proteinExistence type="predicted"/>
<dbReference type="AlphaFoldDB" id="Q06BB8"/>
<dbReference type="CDD" id="cd04301">
    <property type="entry name" value="NAT_SF"/>
    <property type="match status" value="1"/>
</dbReference>
<dbReference type="InterPro" id="IPR016181">
    <property type="entry name" value="Acyl_CoA_acyltransferase"/>
</dbReference>
<name>Q06BB8_VIBCL</name>
<protein>
    <submittedName>
        <fullName evidence="1">Putative acetyl transferase by domain</fullName>
    </submittedName>
</protein>
<evidence type="ECO:0000313" key="1">
    <source>
        <dbReference type="EMBL" id="ABI85336.1"/>
    </source>
</evidence>
<dbReference type="EMBL" id="DQ915177">
    <property type="protein sequence ID" value="ABI85336.1"/>
    <property type="molecule type" value="Genomic_DNA"/>
</dbReference>